<keyword evidence="2" id="KW-1185">Reference proteome</keyword>
<protein>
    <submittedName>
        <fullName evidence="1">Uncharacterized protein</fullName>
    </submittedName>
</protein>
<dbReference type="KEGG" id="fbm:MQE35_05570"/>
<gene>
    <name evidence="1" type="ORF">MQE35_05570</name>
</gene>
<dbReference type="RefSeq" id="WP_255845377.1">
    <property type="nucleotide sequence ID" value="NZ_CP094358.1"/>
</dbReference>
<evidence type="ECO:0000313" key="1">
    <source>
        <dbReference type="EMBL" id="UOB18760.1"/>
    </source>
</evidence>
<reference evidence="1" key="1">
    <citation type="submission" date="2022-03" db="EMBL/GenBank/DDBJ databases">
        <title>Description of Abyssus ytuae gen. nov., sp. nov., a novel member of the family Flavobacteriaceae isolated from the sediment of Mariana Trench.</title>
        <authorList>
            <person name="Zhang J."/>
            <person name="Xu X."/>
        </authorList>
    </citation>
    <scope>NUCLEOTIDE SEQUENCE</scope>
    <source>
        <strain evidence="1">MT3330</strain>
    </source>
</reference>
<dbReference type="Proteomes" id="UP000831290">
    <property type="component" value="Chromosome"/>
</dbReference>
<dbReference type="AlphaFoldDB" id="A0A9E7D0V2"/>
<name>A0A9E7D0V2_9FLAO</name>
<dbReference type="EMBL" id="CP094358">
    <property type="protein sequence ID" value="UOB18760.1"/>
    <property type="molecule type" value="Genomic_DNA"/>
</dbReference>
<organism evidence="1 2">
    <name type="scientific">Abyssalbus ytuae</name>
    <dbReference type="NCBI Taxonomy" id="2926907"/>
    <lineage>
        <taxon>Bacteria</taxon>
        <taxon>Pseudomonadati</taxon>
        <taxon>Bacteroidota</taxon>
        <taxon>Flavobacteriia</taxon>
        <taxon>Flavobacteriales</taxon>
        <taxon>Flavobacteriaceae</taxon>
        <taxon>Abyssalbus</taxon>
    </lineage>
</organism>
<evidence type="ECO:0000313" key="2">
    <source>
        <dbReference type="Proteomes" id="UP000831290"/>
    </source>
</evidence>
<proteinExistence type="predicted"/>
<accession>A0A9E7D0V2</accession>
<sequence>MDFTNEYNKIIELSKNTISIEQQWRKEGDFFQKLSIYDDSYVTVQTLGSTTLIKAL</sequence>